<dbReference type="Pfam" id="PF03018">
    <property type="entry name" value="Dirigent"/>
    <property type="match status" value="1"/>
</dbReference>
<name>A0A0D3GLD2_9ORYZ</name>
<keyword evidence="3" id="KW-1185">Reference proteome</keyword>
<protein>
    <recommendedName>
        <fullName evidence="1">Dirigent protein</fullName>
    </recommendedName>
</protein>
<sequence>MAIISIAHLLAAVALVLAVAVPASASAGGLPVRLRLYMHDITGGPGQTAVQVVNGTGPLHPAMPPGSHFGDTMVVTTSSPTWTPPWPSAARRAPTRWRACAPPVFVVSITLVLTDGPYKGSTILIAGRDDISEEVRELAVVGGTGKLRRATGHVLWTTARRESPVHMVLELDVYAWVPASSSPARRWSWSSLLRGTNVVTADVDDADCYF</sequence>
<dbReference type="HOGENOM" id="CLU_087111_1_1_1"/>
<feature type="chain" id="PRO_5008190705" description="Dirigent protein" evidence="1">
    <location>
        <begin position="19"/>
        <end position="210"/>
    </location>
</feature>
<comment type="similarity">
    <text evidence="1">Belongs to the plant dirigent protein family.</text>
</comment>
<feature type="signal peptide" evidence="1">
    <location>
        <begin position="1"/>
        <end position="18"/>
    </location>
</feature>
<keyword evidence="1" id="KW-0052">Apoplast</keyword>
<dbReference type="GO" id="GO:0048046">
    <property type="term" value="C:apoplast"/>
    <property type="evidence" value="ECO:0007669"/>
    <property type="project" value="UniProtKB-SubCell"/>
</dbReference>
<dbReference type="eggNOG" id="ENOG502R3T6">
    <property type="taxonomic scope" value="Eukaryota"/>
</dbReference>
<organism evidence="2">
    <name type="scientific">Oryza barthii</name>
    <dbReference type="NCBI Taxonomy" id="65489"/>
    <lineage>
        <taxon>Eukaryota</taxon>
        <taxon>Viridiplantae</taxon>
        <taxon>Streptophyta</taxon>
        <taxon>Embryophyta</taxon>
        <taxon>Tracheophyta</taxon>
        <taxon>Spermatophyta</taxon>
        <taxon>Magnoliopsida</taxon>
        <taxon>Liliopsida</taxon>
        <taxon>Poales</taxon>
        <taxon>Poaceae</taxon>
        <taxon>BOP clade</taxon>
        <taxon>Oryzoideae</taxon>
        <taxon>Oryzeae</taxon>
        <taxon>Oryzinae</taxon>
        <taxon>Oryza</taxon>
    </lineage>
</organism>
<proteinExistence type="inferred from homology"/>
<accession>A0A0D3GLD2</accession>
<dbReference type="AlphaFoldDB" id="A0A0D3GLD2"/>
<dbReference type="InterPro" id="IPR004265">
    <property type="entry name" value="Dirigent"/>
</dbReference>
<evidence type="ECO:0000256" key="1">
    <source>
        <dbReference type="RuleBase" id="RU363099"/>
    </source>
</evidence>
<evidence type="ECO:0000313" key="3">
    <source>
        <dbReference type="Proteomes" id="UP000026960"/>
    </source>
</evidence>
<dbReference type="PaxDb" id="65489-OBART07G00530.1"/>
<dbReference type="Proteomes" id="UP000026960">
    <property type="component" value="Chromosome 7"/>
</dbReference>
<dbReference type="Gramene" id="OBART07G00530.1">
    <property type="protein sequence ID" value="OBART07G00530.1"/>
    <property type="gene ID" value="OBART07G00530"/>
</dbReference>
<keyword evidence="1" id="KW-0964">Secreted</keyword>
<reference evidence="2" key="1">
    <citation type="journal article" date="2009" name="Rice">
        <title>De Novo Next Generation Sequencing of Plant Genomes.</title>
        <authorList>
            <person name="Rounsley S."/>
            <person name="Marri P.R."/>
            <person name="Yu Y."/>
            <person name="He R."/>
            <person name="Sisneros N."/>
            <person name="Goicoechea J.L."/>
            <person name="Lee S.J."/>
            <person name="Angelova A."/>
            <person name="Kudrna D."/>
            <person name="Luo M."/>
            <person name="Affourtit J."/>
            <person name="Desany B."/>
            <person name="Knight J."/>
            <person name="Niazi F."/>
            <person name="Egholm M."/>
            <person name="Wing R.A."/>
        </authorList>
    </citation>
    <scope>NUCLEOTIDE SEQUENCE [LARGE SCALE GENOMIC DNA]</scope>
    <source>
        <strain evidence="2">cv. IRGC 105608</strain>
    </source>
</reference>
<dbReference type="STRING" id="65489.A0A0D3GLD2"/>
<comment type="subunit">
    <text evidence="1">Homodimer.</text>
</comment>
<comment type="subcellular location">
    <subcellularLocation>
        <location evidence="1">Secreted</location>
        <location evidence="1">Extracellular space</location>
        <location evidence="1">Apoplast</location>
    </subcellularLocation>
</comment>
<reference evidence="2" key="2">
    <citation type="submission" date="2015-03" db="UniProtKB">
        <authorList>
            <consortium name="EnsemblPlants"/>
        </authorList>
    </citation>
    <scope>IDENTIFICATION</scope>
</reference>
<keyword evidence="1" id="KW-0732">Signal</keyword>
<evidence type="ECO:0000313" key="2">
    <source>
        <dbReference type="EnsemblPlants" id="OBART07G00530.1"/>
    </source>
</evidence>
<comment type="function">
    <text evidence="1">Dirigent proteins impart stereoselectivity on the phenoxy radical-coupling reaction, yielding optically active lignans from two molecules of coniferyl alcohol in the biosynthesis of lignans, flavonolignans, and alkaloids and thus plays a central role in plant secondary metabolism.</text>
</comment>
<dbReference type="EnsemblPlants" id="OBART07G00530.1">
    <property type="protein sequence ID" value="OBART07G00530.1"/>
    <property type="gene ID" value="OBART07G00530"/>
</dbReference>
<dbReference type="PANTHER" id="PTHR21495">
    <property type="entry name" value="NUCLEOPORIN-RELATED"/>
    <property type="match status" value="1"/>
</dbReference>